<dbReference type="RefSeq" id="WP_035022143.1">
    <property type="nucleotide sequence ID" value="NZ_KK073877.1"/>
</dbReference>
<dbReference type="EMBL" id="SNZF01000003">
    <property type="protein sequence ID" value="TDR37238.1"/>
    <property type="molecule type" value="Genomic_DNA"/>
</dbReference>
<dbReference type="AlphaFoldDB" id="A0A011TFR7"/>
<evidence type="ECO:0000313" key="7">
    <source>
        <dbReference type="Proteomes" id="UP000294958"/>
    </source>
</evidence>
<dbReference type="SUPFAM" id="SSF52172">
    <property type="entry name" value="CheY-like"/>
    <property type="match status" value="1"/>
</dbReference>
<comment type="caution">
    <text evidence="4">The sequence shown here is derived from an EMBL/GenBank/DDBJ whole genome shotgun (WGS) entry which is preliminary data.</text>
</comment>
<dbReference type="OrthoDB" id="9802155at2"/>
<dbReference type="CDD" id="cd00156">
    <property type="entry name" value="REC"/>
    <property type="match status" value="1"/>
</dbReference>
<dbReference type="Gene3D" id="3.40.50.2300">
    <property type="match status" value="1"/>
</dbReference>
<proteinExistence type="predicted"/>
<dbReference type="InterPro" id="IPR050595">
    <property type="entry name" value="Bact_response_regulator"/>
</dbReference>
<keyword evidence="7" id="KW-1185">Reference proteome</keyword>
<dbReference type="Proteomes" id="UP000294958">
    <property type="component" value="Unassembled WGS sequence"/>
</dbReference>
<dbReference type="PATRIC" id="fig|69279.3.peg.166"/>
<evidence type="ECO:0000313" key="4">
    <source>
        <dbReference type="EMBL" id="EXL10439.1"/>
    </source>
</evidence>
<name>A0A011TFR7_9HYPH</name>
<dbReference type="HOGENOM" id="CLU_000445_69_8_5"/>
<evidence type="ECO:0000259" key="3">
    <source>
        <dbReference type="PROSITE" id="PS50110"/>
    </source>
</evidence>
<evidence type="ECO:0000313" key="6">
    <source>
        <dbReference type="Proteomes" id="UP000019849"/>
    </source>
</evidence>
<feature type="domain" description="Response regulatory" evidence="3">
    <location>
        <begin position="3"/>
        <end position="119"/>
    </location>
</feature>
<dbReference type="PROSITE" id="PS50110">
    <property type="entry name" value="RESPONSE_REGULATORY"/>
    <property type="match status" value="1"/>
</dbReference>
<dbReference type="EMBL" id="JENY01000001">
    <property type="protein sequence ID" value="EXL10439.1"/>
    <property type="molecule type" value="Genomic_DNA"/>
</dbReference>
<sequence>MAKLLIVEDDDSVRMFVSRALERAGHQIHIAADGAQGLEMIRAADGGYDLVVSDIRMPEMDGIGMALSAAKSFPGLRILLMTGYADQRERADELNGVIVDVVNKPFSLAEIRGRVDAALAMELTRAA</sequence>
<accession>A0A011TFR7</accession>
<reference evidence="5 7" key="2">
    <citation type="submission" date="2019-03" db="EMBL/GenBank/DDBJ databases">
        <title>Genomic Encyclopedia of Type Strains, Phase IV (KMG-IV): sequencing the most valuable type-strain genomes for metagenomic binning, comparative biology and taxonomic classification.</title>
        <authorList>
            <person name="Goeker M."/>
        </authorList>
    </citation>
    <scope>NUCLEOTIDE SEQUENCE [LARGE SCALE GENOMIC DNA]</scope>
    <source>
        <strain evidence="5 7">DSM 11603</strain>
    </source>
</reference>
<evidence type="ECO:0000313" key="5">
    <source>
        <dbReference type="EMBL" id="TDR37238.1"/>
    </source>
</evidence>
<dbReference type="GO" id="GO:0000160">
    <property type="term" value="P:phosphorelay signal transduction system"/>
    <property type="evidence" value="ECO:0007669"/>
    <property type="project" value="InterPro"/>
</dbReference>
<dbReference type="PANTHER" id="PTHR44591">
    <property type="entry name" value="STRESS RESPONSE REGULATOR PROTEIN 1"/>
    <property type="match status" value="1"/>
</dbReference>
<dbReference type="PANTHER" id="PTHR44591:SF21">
    <property type="entry name" value="TWO-COMPONENT RESPONSE REGULATOR"/>
    <property type="match status" value="1"/>
</dbReference>
<dbReference type="InterPro" id="IPR001789">
    <property type="entry name" value="Sig_transdc_resp-reg_receiver"/>
</dbReference>
<evidence type="ECO:0000256" key="1">
    <source>
        <dbReference type="ARBA" id="ARBA00022553"/>
    </source>
</evidence>
<dbReference type="Pfam" id="PF00072">
    <property type="entry name" value="Response_reg"/>
    <property type="match status" value="1"/>
</dbReference>
<gene>
    <name evidence="4" type="ORF">BG36_00825</name>
    <name evidence="5" type="ORF">DES43_103167</name>
</gene>
<dbReference type="STRING" id="69279.BG36_00825"/>
<organism evidence="4 6">
    <name type="scientific">Aquamicrobium defluvii</name>
    <dbReference type="NCBI Taxonomy" id="69279"/>
    <lineage>
        <taxon>Bacteria</taxon>
        <taxon>Pseudomonadati</taxon>
        <taxon>Pseudomonadota</taxon>
        <taxon>Alphaproteobacteria</taxon>
        <taxon>Hyphomicrobiales</taxon>
        <taxon>Phyllobacteriaceae</taxon>
        <taxon>Aquamicrobium</taxon>
    </lineage>
</organism>
<dbReference type="eggNOG" id="COG0745">
    <property type="taxonomic scope" value="Bacteria"/>
</dbReference>
<dbReference type="InterPro" id="IPR011006">
    <property type="entry name" value="CheY-like_superfamily"/>
</dbReference>
<dbReference type="Proteomes" id="UP000019849">
    <property type="component" value="Unassembled WGS sequence"/>
</dbReference>
<protein>
    <submittedName>
        <fullName evidence="4">MFS transporter</fullName>
    </submittedName>
    <submittedName>
        <fullName evidence="5">Response regulator receiver domain-containing protein</fullName>
    </submittedName>
</protein>
<reference evidence="4 6" key="1">
    <citation type="submission" date="2014-02" db="EMBL/GenBank/DDBJ databases">
        <title>Aquamicrobium defluvii Genome sequencing.</title>
        <authorList>
            <person name="Wang X."/>
        </authorList>
    </citation>
    <scope>NUCLEOTIDE SEQUENCE [LARGE SCALE GENOMIC DNA]</scope>
    <source>
        <strain evidence="4 6">W13Z1</strain>
    </source>
</reference>
<feature type="modified residue" description="4-aspartylphosphate" evidence="2">
    <location>
        <position position="54"/>
    </location>
</feature>
<keyword evidence="1 2" id="KW-0597">Phosphoprotein</keyword>
<evidence type="ECO:0000256" key="2">
    <source>
        <dbReference type="PROSITE-ProRule" id="PRU00169"/>
    </source>
</evidence>
<dbReference type="SMART" id="SM00448">
    <property type="entry name" value="REC"/>
    <property type="match status" value="1"/>
</dbReference>